<evidence type="ECO:0000313" key="6">
    <source>
        <dbReference type="Proteomes" id="UP001250214"/>
    </source>
</evidence>
<dbReference type="SUPFAM" id="SSF53822">
    <property type="entry name" value="Periplasmic binding protein-like I"/>
    <property type="match status" value="1"/>
</dbReference>
<accession>A0ABU2H3Z5</accession>
<dbReference type="Gene3D" id="3.40.50.2300">
    <property type="match status" value="2"/>
</dbReference>
<gene>
    <name evidence="5" type="ORF">RIF23_03350</name>
</gene>
<dbReference type="Proteomes" id="UP001250214">
    <property type="component" value="Unassembled WGS sequence"/>
</dbReference>
<evidence type="ECO:0000256" key="1">
    <source>
        <dbReference type="ARBA" id="ARBA00010062"/>
    </source>
</evidence>
<dbReference type="EMBL" id="JAVLVT010000001">
    <property type="protein sequence ID" value="MDS1269329.1"/>
    <property type="molecule type" value="Genomic_DNA"/>
</dbReference>
<dbReference type="PANTHER" id="PTHR30483:SF6">
    <property type="entry name" value="PERIPLASMIC BINDING PROTEIN OF ABC TRANSPORTER FOR NATURAL AMINO ACIDS"/>
    <property type="match status" value="1"/>
</dbReference>
<dbReference type="InterPro" id="IPR051010">
    <property type="entry name" value="BCAA_transport"/>
</dbReference>
<protein>
    <submittedName>
        <fullName evidence="5">ABC transporter substrate-binding protein</fullName>
    </submittedName>
</protein>
<reference evidence="6" key="1">
    <citation type="submission" date="2023-07" db="EMBL/GenBank/DDBJ databases">
        <title>Novel species in the genus Lipingzhangella isolated from Sambhar Salt Lake.</title>
        <authorList>
            <person name="Jiya N."/>
            <person name="Kajale S."/>
            <person name="Sharma A."/>
        </authorList>
    </citation>
    <scope>NUCLEOTIDE SEQUENCE [LARGE SCALE GENOMIC DNA]</scope>
    <source>
        <strain evidence="6">LS1_29</strain>
    </source>
</reference>
<proteinExistence type="inferred from homology"/>
<dbReference type="PROSITE" id="PS51257">
    <property type="entry name" value="PROKAR_LIPOPROTEIN"/>
    <property type="match status" value="1"/>
</dbReference>
<keyword evidence="6" id="KW-1185">Reference proteome</keyword>
<dbReference type="InterPro" id="IPR028082">
    <property type="entry name" value="Peripla_BP_I"/>
</dbReference>
<name>A0ABU2H3Z5_9ACTN</name>
<evidence type="ECO:0000256" key="2">
    <source>
        <dbReference type="ARBA" id="ARBA00022729"/>
    </source>
</evidence>
<keyword evidence="2 3" id="KW-0732">Signal</keyword>
<feature type="signal peptide" evidence="3">
    <location>
        <begin position="1"/>
        <end position="22"/>
    </location>
</feature>
<feature type="domain" description="Leucine-binding protein" evidence="4">
    <location>
        <begin position="35"/>
        <end position="343"/>
    </location>
</feature>
<feature type="chain" id="PRO_5046195962" evidence="3">
    <location>
        <begin position="23"/>
        <end position="407"/>
    </location>
</feature>
<comment type="caution">
    <text evidence="5">The sequence shown here is derived from an EMBL/GenBank/DDBJ whole genome shotgun (WGS) entry which is preliminary data.</text>
</comment>
<organism evidence="5 6">
    <name type="scientific">Lipingzhangella rawalii</name>
    <dbReference type="NCBI Taxonomy" id="2055835"/>
    <lineage>
        <taxon>Bacteria</taxon>
        <taxon>Bacillati</taxon>
        <taxon>Actinomycetota</taxon>
        <taxon>Actinomycetes</taxon>
        <taxon>Streptosporangiales</taxon>
        <taxon>Nocardiopsidaceae</taxon>
        <taxon>Lipingzhangella</taxon>
    </lineage>
</organism>
<sequence length="407" mass="42295">MARKKALSLLAAASALSLGLTACNGADEGEEFQYGYVLPETGDLAFLGPPQISAAEMALAEINDAGGILDTEVPDIEPGDEANDAGQANEAANRLVDQDVNMVLGAAASGMTHAIYDTVTGAGIVQCSGSNTDPDLSTIDDGGFYFRTAPSDLLSAPVLGEQIINDGHTSVAVANRADGYGDGYAEVLVDTAEAEGAEVEFSEGYDPETTDFSSIAGDMEGSGADAYVVIAFEEGVQLLGDLLEAGVDPEQIYVTDGMNDPDLGSSIDEDNPEIVAGITGAAPGADNPDFDTQLEEHDPDLEVFQFAPQVYDCVIATALAAEHAESTDPGEYVDSMTAVTQDGTECTGFSECRDLLADGEEIDYQGASGPIAWDDNGDPTVASIAVFKFDEDTAEHGIEEYVESSTD</sequence>
<dbReference type="RefSeq" id="WP_310910811.1">
    <property type="nucleotide sequence ID" value="NZ_JAVLVT010000001.1"/>
</dbReference>
<dbReference type="Pfam" id="PF13458">
    <property type="entry name" value="Peripla_BP_6"/>
    <property type="match status" value="1"/>
</dbReference>
<dbReference type="CDD" id="cd06346">
    <property type="entry name" value="PBP1_ABC_ligand_binding-like"/>
    <property type="match status" value="1"/>
</dbReference>
<evidence type="ECO:0000259" key="4">
    <source>
        <dbReference type="Pfam" id="PF13458"/>
    </source>
</evidence>
<dbReference type="InterPro" id="IPR028081">
    <property type="entry name" value="Leu-bd"/>
</dbReference>
<dbReference type="PANTHER" id="PTHR30483">
    <property type="entry name" value="LEUCINE-SPECIFIC-BINDING PROTEIN"/>
    <property type="match status" value="1"/>
</dbReference>
<evidence type="ECO:0000313" key="5">
    <source>
        <dbReference type="EMBL" id="MDS1269329.1"/>
    </source>
</evidence>
<comment type="similarity">
    <text evidence="1">Belongs to the leucine-binding protein family.</text>
</comment>
<evidence type="ECO:0000256" key="3">
    <source>
        <dbReference type="SAM" id="SignalP"/>
    </source>
</evidence>